<dbReference type="EMBL" id="WHVB01000057">
    <property type="protein sequence ID" value="KAF8464322.1"/>
    <property type="molecule type" value="Genomic_DNA"/>
</dbReference>
<feature type="transmembrane region" description="Helical" evidence="2">
    <location>
        <begin position="424"/>
        <end position="446"/>
    </location>
</feature>
<feature type="transmembrane region" description="Helical" evidence="2">
    <location>
        <begin position="146"/>
        <end position="171"/>
    </location>
</feature>
<comment type="caution">
    <text evidence="3">The sequence shown here is derived from an EMBL/GenBank/DDBJ whole genome shotgun (WGS) entry which is preliminary data.</text>
</comment>
<keyword evidence="2" id="KW-1133">Transmembrane helix</keyword>
<feature type="compositionally biased region" description="Basic and acidic residues" evidence="1">
    <location>
        <begin position="574"/>
        <end position="588"/>
    </location>
</feature>
<proteinExistence type="predicted"/>
<gene>
    <name evidence="3" type="ORF">DFH94DRAFT_396600</name>
</gene>
<feature type="compositionally biased region" description="Low complexity" evidence="1">
    <location>
        <begin position="274"/>
        <end position="283"/>
    </location>
</feature>
<name>A0A9P5MQ11_9AGAM</name>
<feature type="region of interest" description="Disordered" evidence="1">
    <location>
        <begin position="220"/>
        <end position="295"/>
    </location>
</feature>
<evidence type="ECO:0000256" key="2">
    <source>
        <dbReference type="SAM" id="Phobius"/>
    </source>
</evidence>
<dbReference type="OrthoDB" id="2529242at2759"/>
<reference evidence="3" key="2">
    <citation type="journal article" date="2020" name="Nat. Commun.">
        <title>Large-scale genome sequencing of mycorrhizal fungi provides insights into the early evolution of symbiotic traits.</title>
        <authorList>
            <person name="Miyauchi S."/>
            <person name="Kiss E."/>
            <person name="Kuo A."/>
            <person name="Drula E."/>
            <person name="Kohler A."/>
            <person name="Sanchez-Garcia M."/>
            <person name="Morin E."/>
            <person name="Andreopoulos B."/>
            <person name="Barry K.W."/>
            <person name="Bonito G."/>
            <person name="Buee M."/>
            <person name="Carver A."/>
            <person name="Chen C."/>
            <person name="Cichocki N."/>
            <person name="Clum A."/>
            <person name="Culley D."/>
            <person name="Crous P.W."/>
            <person name="Fauchery L."/>
            <person name="Girlanda M."/>
            <person name="Hayes R.D."/>
            <person name="Keri Z."/>
            <person name="LaButti K."/>
            <person name="Lipzen A."/>
            <person name="Lombard V."/>
            <person name="Magnuson J."/>
            <person name="Maillard F."/>
            <person name="Murat C."/>
            <person name="Nolan M."/>
            <person name="Ohm R.A."/>
            <person name="Pangilinan J."/>
            <person name="Pereira M.F."/>
            <person name="Perotto S."/>
            <person name="Peter M."/>
            <person name="Pfister S."/>
            <person name="Riley R."/>
            <person name="Sitrit Y."/>
            <person name="Stielow J.B."/>
            <person name="Szollosi G."/>
            <person name="Zifcakova L."/>
            <person name="Stursova M."/>
            <person name="Spatafora J.W."/>
            <person name="Tedersoo L."/>
            <person name="Vaario L.M."/>
            <person name="Yamada A."/>
            <person name="Yan M."/>
            <person name="Wang P."/>
            <person name="Xu J."/>
            <person name="Bruns T."/>
            <person name="Baldrian P."/>
            <person name="Vilgalys R."/>
            <person name="Dunand C."/>
            <person name="Henrissat B."/>
            <person name="Grigoriev I.V."/>
            <person name="Hibbett D."/>
            <person name="Nagy L.G."/>
            <person name="Martin F.M."/>
        </authorList>
    </citation>
    <scope>NUCLEOTIDE SEQUENCE</scope>
    <source>
        <strain evidence="3">Prilba</strain>
    </source>
</reference>
<feature type="region of interest" description="Disordered" evidence="1">
    <location>
        <begin position="528"/>
        <end position="548"/>
    </location>
</feature>
<keyword evidence="2" id="KW-0472">Membrane</keyword>
<feature type="transmembrane region" description="Helical" evidence="2">
    <location>
        <begin position="393"/>
        <end position="412"/>
    </location>
</feature>
<accession>A0A9P5MQ11</accession>
<reference evidence="3" key="1">
    <citation type="submission" date="2019-10" db="EMBL/GenBank/DDBJ databases">
        <authorList>
            <consortium name="DOE Joint Genome Institute"/>
            <person name="Kuo A."/>
            <person name="Miyauchi S."/>
            <person name="Kiss E."/>
            <person name="Drula E."/>
            <person name="Kohler A."/>
            <person name="Sanchez-Garcia M."/>
            <person name="Andreopoulos B."/>
            <person name="Barry K.W."/>
            <person name="Bonito G."/>
            <person name="Buee M."/>
            <person name="Carver A."/>
            <person name="Chen C."/>
            <person name="Cichocki N."/>
            <person name="Clum A."/>
            <person name="Culley D."/>
            <person name="Crous P.W."/>
            <person name="Fauchery L."/>
            <person name="Girlanda M."/>
            <person name="Hayes R."/>
            <person name="Keri Z."/>
            <person name="LaButti K."/>
            <person name="Lipzen A."/>
            <person name="Lombard V."/>
            <person name="Magnuson J."/>
            <person name="Maillard F."/>
            <person name="Morin E."/>
            <person name="Murat C."/>
            <person name="Nolan M."/>
            <person name="Ohm R."/>
            <person name="Pangilinan J."/>
            <person name="Pereira M."/>
            <person name="Perotto S."/>
            <person name="Peter M."/>
            <person name="Riley R."/>
            <person name="Sitrit Y."/>
            <person name="Stielow B."/>
            <person name="Szollosi G."/>
            <person name="Zifcakova L."/>
            <person name="Stursova M."/>
            <person name="Spatafora J.W."/>
            <person name="Tedersoo L."/>
            <person name="Vaario L.-M."/>
            <person name="Yamada A."/>
            <person name="Yan M."/>
            <person name="Wang P."/>
            <person name="Xu J."/>
            <person name="Bruns T."/>
            <person name="Baldrian P."/>
            <person name="Vilgalys R."/>
            <person name="Henrissat B."/>
            <person name="Grigoriev I.V."/>
            <person name="Hibbett D."/>
            <person name="Nagy L.G."/>
            <person name="Martin F.M."/>
        </authorList>
    </citation>
    <scope>NUCLEOTIDE SEQUENCE</scope>
    <source>
        <strain evidence="3">Prilba</strain>
    </source>
</reference>
<evidence type="ECO:0000313" key="3">
    <source>
        <dbReference type="EMBL" id="KAF8464322.1"/>
    </source>
</evidence>
<protein>
    <submittedName>
        <fullName evidence="3">Uncharacterized protein</fullName>
    </submittedName>
</protein>
<feature type="transmembrane region" description="Helical" evidence="2">
    <location>
        <begin position="79"/>
        <end position="101"/>
    </location>
</feature>
<feature type="region of interest" description="Disordered" evidence="1">
    <location>
        <begin position="361"/>
        <end position="381"/>
    </location>
</feature>
<keyword evidence="4" id="KW-1185">Reference proteome</keyword>
<dbReference type="AlphaFoldDB" id="A0A9P5MQ11"/>
<evidence type="ECO:0000313" key="4">
    <source>
        <dbReference type="Proteomes" id="UP000759537"/>
    </source>
</evidence>
<evidence type="ECO:0000256" key="1">
    <source>
        <dbReference type="SAM" id="MobiDB-lite"/>
    </source>
</evidence>
<feature type="compositionally biased region" description="Pro residues" evidence="1">
    <location>
        <begin position="253"/>
        <end position="268"/>
    </location>
</feature>
<sequence>MRPATDVHHFLSKLTSSNRRLSVSSLPTADKSYVWLAICDVFAVVVFAWEAFSQWFDSSSESSSAASSSGIRSRSAARLWLALTFRQTCFLIISALILVHVRRRKSVSFGWAHWYLWAPLIFLAGVSTVAAGLFAHTIPGSFLVGYIAYSATTAILNTVIFGSLVGSLIIVKRSLAHFDRAKKESEPPGETTAAEKRRLTVVTTEDIDAIREGSLWITSTASSRRRDEPSPSYAPHSTTSSHTRTTTHNVAVPPDPTAPPRIPFPFWPPQATHSTTSSRNPSPRRGDTHANDFGYAPFRTRTQSLRAAAAAAAAALTLSSQGSWISSSLGTHPTLSAWSYPTQRSSLPNRAQTAREDAIAEPYAPSSVQAERGTASPTSAARSQEIEISTLRILAWLAGVWAPLVLSLPYLTRLSSSNLQSNESTSTFLVISVTISSPILILNSLLRHPIPIPHDMFDAPPAPRSVLRYAPSMVNSASSLAAGGYYYRRTSGTRLVTGPRPATDVKGGGAVNEKGYCAPARQRQLSILPVGPGVGDAKGSPSQPSRSYRVPVPVQGAAVPVHWHMPSRPAPMRADSDSRRHSSIHPHDYITPGQRATRTTNDHARVIRPTKSLSRLSFHRL</sequence>
<feature type="compositionally biased region" description="Low complexity" evidence="1">
    <location>
        <begin position="236"/>
        <end position="248"/>
    </location>
</feature>
<organism evidence="3 4">
    <name type="scientific">Russula ochroleuca</name>
    <dbReference type="NCBI Taxonomy" id="152965"/>
    <lineage>
        <taxon>Eukaryota</taxon>
        <taxon>Fungi</taxon>
        <taxon>Dikarya</taxon>
        <taxon>Basidiomycota</taxon>
        <taxon>Agaricomycotina</taxon>
        <taxon>Agaricomycetes</taxon>
        <taxon>Russulales</taxon>
        <taxon>Russulaceae</taxon>
        <taxon>Russula</taxon>
    </lineage>
</organism>
<feature type="transmembrane region" description="Helical" evidence="2">
    <location>
        <begin position="33"/>
        <end position="52"/>
    </location>
</feature>
<feature type="transmembrane region" description="Helical" evidence="2">
    <location>
        <begin position="113"/>
        <end position="134"/>
    </location>
</feature>
<keyword evidence="2" id="KW-0812">Transmembrane</keyword>
<feature type="region of interest" description="Disordered" evidence="1">
    <location>
        <begin position="564"/>
        <end position="621"/>
    </location>
</feature>
<dbReference type="Proteomes" id="UP000759537">
    <property type="component" value="Unassembled WGS sequence"/>
</dbReference>